<evidence type="ECO:0000313" key="15">
    <source>
        <dbReference type="Proteomes" id="UP000260828"/>
    </source>
</evidence>
<evidence type="ECO:0000256" key="8">
    <source>
        <dbReference type="ARBA" id="ARBA00037998"/>
    </source>
</evidence>
<comment type="subcellular location">
    <subcellularLocation>
        <location evidence="1">Cell membrane</location>
        <topology evidence="1">Multi-pass membrane protein</topology>
    </subcellularLocation>
</comment>
<feature type="transmembrane region" description="Helical" evidence="9">
    <location>
        <begin position="63"/>
        <end position="87"/>
    </location>
</feature>
<dbReference type="OrthoDB" id="9807115at2"/>
<dbReference type="CDD" id="cd06582">
    <property type="entry name" value="TM_PBP1_LivH_like"/>
    <property type="match status" value="1"/>
</dbReference>
<evidence type="ECO:0000313" key="10">
    <source>
        <dbReference type="EMBL" id="CUP31749.1"/>
    </source>
</evidence>
<evidence type="ECO:0000256" key="5">
    <source>
        <dbReference type="ARBA" id="ARBA00022970"/>
    </source>
</evidence>
<feature type="transmembrane region" description="Helical" evidence="9">
    <location>
        <begin position="38"/>
        <end position="57"/>
    </location>
</feature>
<dbReference type="GO" id="GO:0022857">
    <property type="term" value="F:transmembrane transporter activity"/>
    <property type="evidence" value="ECO:0007669"/>
    <property type="project" value="InterPro"/>
</dbReference>
<keyword evidence="5" id="KW-0029">Amino-acid transport</keyword>
<evidence type="ECO:0000256" key="7">
    <source>
        <dbReference type="ARBA" id="ARBA00023136"/>
    </source>
</evidence>
<dbReference type="EMBL" id="QVME01000004">
    <property type="protein sequence ID" value="RGE67752.1"/>
    <property type="molecule type" value="Genomic_DNA"/>
</dbReference>
<evidence type="ECO:0000313" key="14">
    <source>
        <dbReference type="Proteomes" id="UP000196386"/>
    </source>
</evidence>
<evidence type="ECO:0000256" key="3">
    <source>
        <dbReference type="ARBA" id="ARBA00022475"/>
    </source>
</evidence>
<dbReference type="AlphaFoldDB" id="A0A174MDF3"/>
<dbReference type="Proteomes" id="UP000260828">
    <property type="component" value="Unassembled WGS sequence"/>
</dbReference>
<evidence type="ECO:0000256" key="4">
    <source>
        <dbReference type="ARBA" id="ARBA00022692"/>
    </source>
</evidence>
<evidence type="ECO:0000313" key="12">
    <source>
        <dbReference type="EMBL" id="RGE67752.1"/>
    </source>
</evidence>
<reference evidence="10 13" key="1">
    <citation type="submission" date="2015-09" db="EMBL/GenBank/DDBJ databases">
        <authorList>
            <consortium name="Pathogen Informatics"/>
        </authorList>
    </citation>
    <scope>NUCLEOTIDE SEQUENCE [LARGE SCALE GENOMIC DNA]</scope>
    <source>
        <strain evidence="10 13">2789STDY5834939</strain>
    </source>
</reference>
<keyword evidence="3" id="KW-1003">Cell membrane</keyword>
<evidence type="ECO:0000313" key="11">
    <source>
        <dbReference type="EMBL" id="OUP69601.1"/>
    </source>
</evidence>
<feature type="transmembrane region" description="Helical" evidence="9">
    <location>
        <begin position="182"/>
        <end position="202"/>
    </location>
</feature>
<keyword evidence="7 9" id="KW-0472">Membrane</keyword>
<dbReference type="PANTHER" id="PTHR11795">
    <property type="entry name" value="BRANCHED-CHAIN AMINO ACID TRANSPORT SYSTEM PERMEASE PROTEIN LIVH"/>
    <property type="match status" value="1"/>
</dbReference>
<protein>
    <submittedName>
        <fullName evidence="11">Branched-chain amino acid ABC transporter permease</fullName>
    </submittedName>
    <submittedName>
        <fullName evidence="10">LIV-I protein H</fullName>
    </submittedName>
</protein>
<dbReference type="RefSeq" id="WP_006876381.1">
    <property type="nucleotide sequence ID" value="NZ_CABIWA010000001.1"/>
</dbReference>
<name>A0A174MDF3_9FIRM</name>
<evidence type="ECO:0000256" key="1">
    <source>
        <dbReference type="ARBA" id="ARBA00004651"/>
    </source>
</evidence>
<feature type="transmembrane region" description="Helical" evidence="9">
    <location>
        <begin position="141"/>
        <end position="161"/>
    </location>
</feature>
<dbReference type="Proteomes" id="UP000095765">
    <property type="component" value="Unassembled WGS sequence"/>
</dbReference>
<accession>A0A174MDF3</accession>
<gene>
    <name evidence="10" type="primary">livH_1</name>
    <name evidence="11" type="ORF">B5F11_08110</name>
    <name evidence="12" type="ORF">DXC40_09720</name>
    <name evidence="10" type="ORF">ERS852551_00441</name>
</gene>
<evidence type="ECO:0000256" key="9">
    <source>
        <dbReference type="SAM" id="Phobius"/>
    </source>
</evidence>
<evidence type="ECO:0000256" key="2">
    <source>
        <dbReference type="ARBA" id="ARBA00022448"/>
    </source>
</evidence>
<reference evidence="12 15" key="4">
    <citation type="submission" date="2018-08" db="EMBL/GenBank/DDBJ databases">
        <title>A genome reference for cultivated species of the human gut microbiota.</title>
        <authorList>
            <person name="Zou Y."/>
            <person name="Xue W."/>
            <person name="Luo G."/>
        </authorList>
    </citation>
    <scope>NUCLEOTIDE SEQUENCE [LARGE SCALE GENOMIC DNA]</scope>
    <source>
        <strain evidence="12 15">TF05-12AC</strain>
    </source>
</reference>
<dbReference type="InterPro" id="IPR052157">
    <property type="entry name" value="BCAA_transport_permease"/>
</dbReference>
<dbReference type="Pfam" id="PF02653">
    <property type="entry name" value="BPD_transp_2"/>
    <property type="match status" value="1"/>
</dbReference>
<reference evidence="14" key="2">
    <citation type="submission" date="2017-04" db="EMBL/GenBank/DDBJ databases">
        <title>Function of individual gut microbiota members based on whole genome sequencing of pure cultures obtained from chicken caecum.</title>
        <authorList>
            <person name="Medvecky M."/>
            <person name="Cejkova D."/>
            <person name="Polansky O."/>
            <person name="Karasova D."/>
            <person name="Kubasova T."/>
            <person name="Cizek A."/>
            <person name="Rychlik I."/>
        </authorList>
    </citation>
    <scope>NUCLEOTIDE SEQUENCE [LARGE SCALE GENOMIC DNA]</scope>
    <source>
        <strain evidence="14">An175</strain>
    </source>
</reference>
<feature type="transmembrane region" description="Helical" evidence="9">
    <location>
        <begin position="240"/>
        <end position="259"/>
    </location>
</feature>
<feature type="transmembrane region" description="Helical" evidence="9">
    <location>
        <begin position="94"/>
        <end position="117"/>
    </location>
</feature>
<dbReference type="GeneID" id="72464713"/>
<proteinExistence type="inferred from homology"/>
<dbReference type="EMBL" id="CZBE01000002">
    <property type="protein sequence ID" value="CUP31749.1"/>
    <property type="molecule type" value="Genomic_DNA"/>
</dbReference>
<keyword evidence="6 9" id="KW-1133">Transmembrane helix</keyword>
<comment type="similarity">
    <text evidence="8">Belongs to the binding-protein-dependent transport system permease family. LivHM subfamily.</text>
</comment>
<organism evidence="10 13">
    <name type="scientific">Anaerotruncus colihominis</name>
    <dbReference type="NCBI Taxonomy" id="169435"/>
    <lineage>
        <taxon>Bacteria</taxon>
        <taxon>Bacillati</taxon>
        <taxon>Bacillota</taxon>
        <taxon>Clostridia</taxon>
        <taxon>Eubacteriales</taxon>
        <taxon>Oscillospiraceae</taxon>
        <taxon>Anaerotruncus</taxon>
    </lineage>
</organism>
<keyword evidence="2" id="KW-0813">Transport</keyword>
<reference evidence="11" key="3">
    <citation type="journal article" date="2018" name="BMC Genomics">
        <title>Whole genome sequencing and function prediction of 133 gut anaerobes isolated from chicken caecum in pure cultures.</title>
        <authorList>
            <person name="Medvecky M."/>
            <person name="Cejkova D."/>
            <person name="Polansky O."/>
            <person name="Karasova D."/>
            <person name="Kubasova T."/>
            <person name="Cizek A."/>
            <person name="Rychlik I."/>
        </authorList>
    </citation>
    <scope>NUCLEOTIDE SEQUENCE</scope>
    <source>
        <strain evidence="11">An175</strain>
    </source>
</reference>
<evidence type="ECO:0000313" key="13">
    <source>
        <dbReference type="Proteomes" id="UP000095765"/>
    </source>
</evidence>
<dbReference type="InterPro" id="IPR001851">
    <property type="entry name" value="ABC_transp_permease"/>
</dbReference>
<feature type="transmembrane region" description="Helical" evidence="9">
    <location>
        <begin position="6"/>
        <end position="31"/>
    </location>
</feature>
<dbReference type="EMBL" id="NFKP01000008">
    <property type="protein sequence ID" value="OUP69601.1"/>
    <property type="molecule type" value="Genomic_DNA"/>
</dbReference>
<dbReference type="GO" id="GO:0005886">
    <property type="term" value="C:plasma membrane"/>
    <property type="evidence" value="ECO:0007669"/>
    <property type="project" value="UniProtKB-SubCell"/>
</dbReference>
<dbReference type="Proteomes" id="UP000196386">
    <property type="component" value="Unassembled WGS sequence"/>
</dbReference>
<keyword evidence="4 9" id="KW-0812">Transmembrane</keyword>
<dbReference type="GO" id="GO:0006865">
    <property type="term" value="P:amino acid transport"/>
    <property type="evidence" value="ECO:0007669"/>
    <property type="project" value="UniProtKB-KW"/>
</dbReference>
<feature type="transmembrane region" description="Helical" evidence="9">
    <location>
        <begin position="265"/>
        <end position="287"/>
    </location>
</feature>
<evidence type="ECO:0000256" key="6">
    <source>
        <dbReference type="ARBA" id="ARBA00022989"/>
    </source>
</evidence>
<sequence length="291" mass="31344">MNFGIFLQLLVIGLSMGMIYAMISMGIVLLVRAVGVLNFAQGDLFMLGAYVTYALTYQAHLPLYAMALVALVIFALFGTLFMFSVYWPLRRSTWSATVLISTLGASVVIKELVKLIWGTVPLVSEPIVKGVLVIGTARLEYQYLFIIVIASALILGVFCLFDKLYAGRVMQAAAQDKYAAELLGIPTILTTIATYIISMSLVGIGGYLVAPLFLVSTSLGSFMLKGFAGMVIGGIGNVKGAVLGSLLIGIIESFATLFTTTYKDAVVFMVLIVVLIVRPEGFFGQLIKEKA</sequence>
<dbReference type="PANTHER" id="PTHR11795:SF450">
    <property type="entry name" value="ABC TRANSPORTER PERMEASE PROTEIN"/>
    <property type="match status" value="1"/>
</dbReference>
<feature type="transmembrane region" description="Helical" evidence="9">
    <location>
        <begin position="208"/>
        <end position="228"/>
    </location>
</feature>